<reference evidence="2 3" key="1">
    <citation type="submission" date="2021-06" db="EMBL/GenBank/DDBJ databases">
        <authorList>
            <person name="Palmer J.M."/>
        </authorList>
    </citation>
    <scope>NUCLEOTIDE SEQUENCE [LARGE SCALE GENOMIC DNA]</scope>
    <source>
        <strain evidence="3">if_2019</strain>
        <tissue evidence="2">Muscle</tissue>
    </source>
</reference>
<organism evidence="2 3">
    <name type="scientific">Ilyodon furcidens</name>
    <name type="common">goldbreast splitfin</name>
    <dbReference type="NCBI Taxonomy" id="33524"/>
    <lineage>
        <taxon>Eukaryota</taxon>
        <taxon>Metazoa</taxon>
        <taxon>Chordata</taxon>
        <taxon>Craniata</taxon>
        <taxon>Vertebrata</taxon>
        <taxon>Euteleostomi</taxon>
        <taxon>Actinopterygii</taxon>
        <taxon>Neopterygii</taxon>
        <taxon>Teleostei</taxon>
        <taxon>Neoteleostei</taxon>
        <taxon>Acanthomorphata</taxon>
        <taxon>Ovalentaria</taxon>
        <taxon>Atherinomorphae</taxon>
        <taxon>Cyprinodontiformes</taxon>
        <taxon>Goodeidae</taxon>
        <taxon>Ilyodon</taxon>
    </lineage>
</organism>
<dbReference type="Proteomes" id="UP001482620">
    <property type="component" value="Unassembled WGS sequence"/>
</dbReference>
<keyword evidence="1" id="KW-0812">Transmembrane</keyword>
<evidence type="ECO:0000313" key="2">
    <source>
        <dbReference type="EMBL" id="MEQ2240217.1"/>
    </source>
</evidence>
<keyword evidence="1" id="KW-1133">Transmembrane helix</keyword>
<evidence type="ECO:0000313" key="3">
    <source>
        <dbReference type="Proteomes" id="UP001482620"/>
    </source>
</evidence>
<keyword evidence="1" id="KW-0472">Membrane</keyword>
<proteinExistence type="predicted"/>
<dbReference type="EMBL" id="JAHRIQ010058915">
    <property type="protein sequence ID" value="MEQ2240217.1"/>
    <property type="molecule type" value="Genomic_DNA"/>
</dbReference>
<sequence>MLHLMNLNNIHRYFVLMQILQFYPAQTQKTHEGFFLTFGFFHLFCLLCGTPLYYHENHRVLNSLTTSTDSGYLQSHQISINSLQRSASFFFFLLHFLSSLSNQDTETLSSLQLLLHSHKAFIIDHK</sequence>
<keyword evidence="3" id="KW-1185">Reference proteome</keyword>
<comment type="caution">
    <text evidence="2">The sequence shown here is derived from an EMBL/GenBank/DDBJ whole genome shotgun (WGS) entry which is preliminary data.</text>
</comment>
<gene>
    <name evidence="2" type="ORF">ILYODFUR_012534</name>
</gene>
<feature type="transmembrane region" description="Helical" evidence="1">
    <location>
        <begin position="33"/>
        <end position="54"/>
    </location>
</feature>
<evidence type="ECO:0000256" key="1">
    <source>
        <dbReference type="SAM" id="Phobius"/>
    </source>
</evidence>
<name>A0ABV0U920_9TELE</name>
<protein>
    <submittedName>
        <fullName evidence="2">Uncharacterized protein</fullName>
    </submittedName>
</protein>
<accession>A0ABV0U920</accession>